<gene>
    <name evidence="3" type="ORF">RI129_012117</name>
</gene>
<comment type="caution">
    <text evidence="3">The sequence shown here is derived from an EMBL/GenBank/DDBJ whole genome shotgun (WGS) entry which is preliminary data.</text>
</comment>
<evidence type="ECO:0000256" key="1">
    <source>
        <dbReference type="RuleBase" id="RU368012"/>
    </source>
</evidence>
<dbReference type="GO" id="GO:0006370">
    <property type="term" value="P:7-methylguanosine mRNA capping"/>
    <property type="evidence" value="ECO:0007669"/>
    <property type="project" value="UniProtKB-UniRule"/>
</dbReference>
<dbReference type="GO" id="GO:0032259">
    <property type="term" value="P:methylation"/>
    <property type="evidence" value="ECO:0007669"/>
    <property type="project" value="UniProtKB-KW"/>
</dbReference>
<evidence type="ECO:0000313" key="4">
    <source>
        <dbReference type="Proteomes" id="UP001329430"/>
    </source>
</evidence>
<dbReference type="PROSITE" id="PS51613">
    <property type="entry name" value="SAM_MT_RRMJ"/>
    <property type="match status" value="1"/>
</dbReference>
<dbReference type="PANTHER" id="PTHR16121:SF0">
    <property type="entry name" value="CAP-SPECIFIC MRNA (NUCLEOSIDE-2'-O-)-METHYLTRANSFERASE 1"/>
    <property type="match status" value="1"/>
</dbReference>
<comment type="catalytic activity">
    <reaction evidence="1">
        <text>a 5'-end (N(7)-methyl 5'-triphosphoguanosine)-ribonucleoside in mRNA + S-adenosyl-L-methionine = a 5'-end (N(7)-methyl 5'-triphosphoguanosine)-(2'-O-methyl-ribonucleoside) in mRNA + S-adenosyl-L-homocysteine + H(+)</text>
        <dbReference type="Rhea" id="RHEA:67020"/>
        <dbReference type="Rhea" id="RHEA-COMP:17167"/>
        <dbReference type="Rhea" id="RHEA-COMP:17168"/>
        <dbReference type="ChEBI" id="CHEBI:15378"/>
        <dbReference type="ChEBI" id="CHEBI:57856"/>
        <dbReference type="ChEBI" id="CHEBI:59789"/>
        <dbReference type="ChEBI" id="CHEBI:156461"/>
        <dbReference type="ChEBI" id="CHEBI:167609"/>
        <dbReference type="EC" id="2.1.1.57"/>
    </reaction>
</comment>
<dbReference type="SUPFAM" id="SSF53335">
    <property type="entry name" value="S-adenosyl-L-methionine-dependent methyltransferases"/>
    <property type="match status" value="1"/>
</dbReference>
<comment type="subcellular location">
    <subcellularLocation>
        <location evidence="1">Nucleus</location>
    </subcellularLocation>
</comment>
<dbReference type="InterPro" id="IPR002877">
    <property type="entry name" value="RNA_MeTrfase_FtsJ_dom"/>
</dbReference>
<keyword evidence="1" id="KW-0506">mRNA capping</keyword>
<evidence type="ECO:0000259" key="2">
    <source>
        <dbReference type="PROSITE" id="PS51613"/>
    </source>
</evidence>
<keyword evidence="1" id="KW-0507">mRNA processing</keyword>
<reference evidence="3 4" key="1">
    <citation type="journal article" date="2024" name="Insects">
        <title>An Improved Chromosome-Level Genome Assembly of the Firefly Pyrocoelia pectoralis.</title>
        <authorList>
            <person name="Fu X."/>
            <person name="Meyer-Rochow V.B."/>
            <person name="Ballantyne L."/>
            <person name="Zhu X."/>
        </authorList>
    </citation>
    <scope>NUCLEOTIDE SEQUENCE [LARGE SCALE GENOMIC DNA]</scope>
    <source>
        <strain evidence="3">XCY_ONT2</strain>
    </source>
</reference>
<keyword evidence="1" id="KW-0808">Transferase</keyword>
<organism evidence="3 4">
    <name type="scientific">Pyrocoelia pectoralis</name>
    <dbReference type="NCBI Taxonomy" id="417401"/>
    <lineage>
        <taxon>Eukaryota</taxon>
        <taxon>Metazoa</taxon>
        <taxon>Ecdysozoa</taxon>
        <taxon>Arthropoda</taxon>
        <taxon>Hexapoda</taxon>
        <taxon>Insecta</taxon>
        <taxon>Pterygota</taxon>
        <taxon>Neoptera</taxon>
        <taxon>Endopterygota</taxon>
        <taxon>Coleoptera</taxon>
        <taxon>Polyphaga</taxon>
        <taxon>Elateriformia</taxon>
        <taxon>Elateroidea</taxon>
        <taxon>Lampyridae</taxon>
        <taxon>Lampyrinae</taxon>
        <taxon>Pyrocoelia</taxon>
    </lineage>
</organism>
<comment type="function">
    <text evidence="1">S-adenosyl-L-methionine-dependent methyltransferase that mediates RNA cap1 2'-O-ribose methylation to the 5'-cap structure of RNAs. Methylates the ribose of the first nucleotide of a m(7)GpppG-capped mRNA to produce m(7)GpppNmp (cap1).</text>
</comment>
<dbReference type="Gene3D" id="3.40.50.12760">
    <property type="match status" value="1"/>
</dbReference>
<evidence type="ECO:0000313" key="3">
    <source>
        <dbReference type="EMBL" id="KAK5639625.1"/>
    </source>
</evidence>
<protein>
    <recommendedName>
        <fullName evidence="1">Cap-specific mRNA (nucleoside-2'-O-)-methyltransferase 1</fullName>
        <ecNumber evidence="1">2.1.1.57</ecNumber>
    </recommendedName>
    <alternativeName>
        <fullName evidence="1">Cap1 2'O-ribose methyltransferase 1</fullName>
    </alternativeName>
</protein>
<keyword evidence="1" id="KW-0489">Methyltransferase</keyword>
<proteinExistence type="predicted"/>
<dbReference type="EMBL" id="JAVRBK010000009">
    <property type="protein sequence ID" value="KAK5639625.1"/>
    <property type="molecule type" value="Genomic_DNA"/>
</dbReference>
<accession>A0AAN7UYH3</accession>
<keyword evidence="1" id="KW-0949">S-adenosyl-L-methionine</keyword>
<dbReference type="AlphaFoldDB" id="A0AAN7UYH3"/>
<dbReference type="GO" id="GO:0005634">
    <property type="term" value="C:nucleus"/>
    <property type="evidence" value="ECO:0007669"/>
    <property type="project" value="UniProtKB-SubCell"/>
</dbReference>
<dbReference type="Proteomes" id="UP001329430">
    <property type="component" value="Chromosome 9"/>
</dbReference>
<dbReference type="GO" id="GO:0004483">
    <property type="term" value="F:methyltransferase cap1 activity"/>
    <property type="evidence" value="ECO:0007669"/>
    <property type="project" value="UniProtKB-UniRule"/>
</dbReference>
<name>A0AAN7UYH3_9COLE</name>
<dbReference type="GO" id="GO:0016556">
    <property type="term" value="P:mRNA modification"/>
    <property type="evidence" value="ECO:0007669"/>
    <property type="project" value="UniProtKB-UniRule"/>
</dbReference>
<keyword evidence="1" id="KW-0539">Nucleus</keyword>
<dbReference type="EC" id="2.1.1.57" evidence="1"/>
<feature type="domain" description="RrmJ-type SAM-dependent 2'-O-MTase" evidence="2">
    <location>
        <begin position="96"/>
        <end position="308"/>
    </location>
</feature>
<keyword evidence="4" id="KW-1185">Reference proteome</keyword>
<dbReference type="Pfam" id="PF01728">
    <property type="entry name" value="FtsJ"/>
    <property type="match status" value="1"/>
</dbReference>
<dbReference type="InterPro" id="IPR029063">
    <property type="entry name" value="SAM-dependent_MTases_sf"/>
</dbReference>
<dbReference type="GO" id="GO:0005737">
    <property type="term" value="C:cytoplasm"/>
    <property type="evidence" value="ECO:0007669"/>
    <property type="project" value="TreeGrafter"/>
</dbReference>
<dbReference type="PANTHER" id="PTHR16121">
    <property type="entry name" value="CAP-SPECIFIC MRNA (NUCLEOSIDE-2'-O-)-METHYLTRANSFERASE 1-RELATED"/>
    <property type="match status" value="1"/>
</dbReference>
<dbReference type="GO" id="GO:0003676">
    <property type="term" value="F:nucleic acid binding"/>
    <property type="evidence" value="ECO:0007669"/>
    <property type="project" value="UniProtKB-UniRule"/>
</dbReference>
<dbReference type="InterPro" id="IPR025816">
    <property type="entry name" value="RrmJ-type_MeTrfase"/>
</dbReference>
<dbReference type="InterPro" id="IPR050851">
    <property type="entry name" value="mRNA_Cap_2O-Ribose_MeTrfase"/>
</dbReference>
<sequence length="656" mass="75433">MNFKETNLNSGKGPTIVEVVNWISNNKNLSCTFDEMLQWIVEGSPIQDIDNETQFCDSQVLKEVIAAKAMYDTLDLKKLYQARHRANAFETIGSVFFMNRAALKMANIDAATNFMFTNIDQSPEHHVPFGPYYFADVCAGPGGFSEYVLWRKKWLFKGFGFTLKAVHDFELNRSRCVSPVTFNAQYGFYKDGDIFKLENITSFAKNVKHETDGFGVHFMMSDGAFSVEGKENLQEILSKQIYLCQCLTALEIVRNNGHFVTKVFDLFTPFSVGLVYLMYKCFQKVTILKPNASRPANAERYLICYGLQQSEQTELIKNYLTHIAAKLWQIRCIDRNNTIDVNEIVPLNLLKADEDFCSYIMESNNRIGKQQSAALRNLEQYYHNPELNYPTQQEQVRLQCLKYWKIPESLQVFKAKFTTDNLLALVTFKTELMNNQEHTIEVLDELKTFLRSSSDSNTWCYVLSGCNCNFYAALDDSNVCRLQQSKWVKVKKLKLIAGTVLLGEMIKEKIVEDNGRKTIKQSLHVIDALRLGHKSLINLSFSKRMENIKIFCQAANHESRLNHVRIRAKSKIEMLAPPMLDEDSCFNLPILGYKSRRESYQVNSVLFLNSNKDLVFHESFTLQQRVLLSKIAAHENDEGIKKLAFNLIVNTIKDSR</sequence>
<dbReference type="FunFam" id="3.40.50.12760:FF:000004">
    <property type="entry name" value="FtsJ-like methyltransferase"/>
    <property type="match status" value="1"/>
</dbReference>